<reference evidence="1 2" key="1">
    <citation type="journal article" date="2024" name="Plant J.">
        <title>Genome sequences and population genomics reveal climatic adaptation and genomic divergence between two closely related sweetgum species.</title>
        <authorList>
            <person name="Xu W.Q."/>
            <person name="Ren C.Q."/>
            <person name="Zhang X.Y."/>
            <person name="Comes H.P."/>
            <person name="Liu X.H."/>
            <person name="Li Y.G."/>
            <person name="Kettle C.J."/>
            <person name="Jalonen R."/>
            <person name="Gaisberger H."/>
            <person name="Ma Y.Z."/>
            <person name="Qiu Y.X."/>
        </authorList>
    </citation>
    <scope>NUCLEOTIDE SEQUENCE [LARGE SCALE GENOMIC DNA]</scope>
    <source>
        <strain evidence="1">Hangzhou</strain>
    </source>
</reference>
<sequence length="495" mass="56707">MDFCCFPDVWAWIHNLPPITQWRTNSMSICICSSTSSQPSLKLSIAKNLQSPSLSFSFSILADFNLPISLWTSKPFKFSSKSTKLLDEETISDLLINFIEDVLNYGSNKNNPLLNIPKLDSLTNFKDIFNLSFLTLTFLICIYEAPADLRSECLNTLKNQLASSQPREASKLLMRLLGSNIEEQWMRSINLAITNGIEEFHATNHTLKTPSPLFSYALSTVGLWKVQLYCPIIAMDIVNSSNPLADARLLFSLNYNQLEGVIQFNYKVVLREKWLDVKVNVDNIRFDVIRLVGETLMKERGVGAAEKHFPSRISLQLTPTLQTNMLSVSVSKSSENPTREIGLEKTLEGSFDPPNLGLKVSAVETMRMSLKPWKFEESVYGNSVNLNWYLHDSEDGREVVTSKPSKISLIHPKAWFKDRYSSAYRPFNRQGGVVFARDEYGESVLWKVDKGAIGRTMEWEIKGWIWLTYWPNKYRTFYNESRRLEFREILHLTLA</sequence>
<dbReference type="PANTHER" id="PTHR31439">
    <property type="entry name" value="EXPRESSED PROTEIN"/>
    <property type="match status" value="1"/>
</dbReference>
<dbReference type="Proteomes" id="UP001415857">
    <property type="component" value="Unassembled WGS sequence"/>
</dbReference>
<keyword evidence="2" id="KW-1185">Reference proteome</keyword>
<comment type="caution">
    <text evidence="1">The sequence shown here is derived from an EMBL/GenBank/DDBJ whole genome shotgun (WGS) entry which is preliminary data.</text>
</comment>
<evidence type="ECO:0000313" key="2">
    <source>
        <dbReference type="Proteomes" id="UP001415857"/>
    </source>
</evidence>
<dbReference type="AlphaFoldDB" id="A0AAP0X2H8"/>
<dbReference type="EMBL" id="JBBPBK010000006">
    <property type="protein sequence ID" value="KAK9283493.1"/>
    <property type="molecule type" value="Genomic_DNA"/>
</dbReference>
<organism evidence="1 2">
    <name type="scientific">Liquidambar formosana</name>
    <name type="common">Formosan gum</name>
    <dbReference type="NCBI Taxonomy" id="63359"/>
    <lineage>
        <taxon>Eukaryota</taxon>
        <taxon>Viridiplantae</taxon>
        <taxon>Streptophyta</taxon>
        <taxon>Embryophyta</taxon>
        <taxon>Tracheophyta</taxon>
        <taxon>Spermatophyta</taxon>
        <taxon>Magnoliopsida</taxon>
        <taxon>eudicotyledons</taxon>
        <taxon>Gunneridae</taxon>
        <taxon>Pentapetalae</taxon>
        <taxon>Saxifragales</taxon>
        <taxon>Altingiaceae</taxon>
        <taxon>Liquidambar</taxon>
    </lineage>
</organism>
<proteinExistence type="predicted"/>
<dbReference type="PANTHER" id="PTHR31439:SF4">
    <property type="entry name" value="NEURONAL PAS DOMAIN PROTEIN"/>
    <property type="match status" value="1"/>
</dbReference>
<evidence type="ECO:0000313" key="1">
    <source>
        <dbReference type="EMBL" id="KAK9283493.1"/>
    </source>
</evidence>
<accession>A0AAP0X2H8</accession>
<protein>
    <submittedName>
        <fullName evidence="1">Uncharacterized protein</fullName>
    </submittedName>
</protein>
<name>A0AAP0X2H8_LIQFO</name>
<gene>
    <name evidence="1" type="ORF">L1049_011739</name>
</gene>